<dbReference type="InterPro" id="IPR018108">
    <property type="entry name" value="MCP_transmembrane"/>
</dbReference>
<dbReference type="SUPFAM" id="SSF103506">
    <property type="entry name" value="Mitochondrial carrier"/>
    <property type="match status" value="1"/>
</dbReference>
<evidence type="ECO:0000256" key="8">
    <source>
        <dbReference type="PROSITE-ProRule" id="PRU00282"/>
    </source>
</evidence>
<evidence type="ECO:0000256" key="5">
    <source>
        <dbReference type="ARBA" id="ARBA00022737"/>
    </source>
</evidence>
<dbReference type="Pfam" id="PF00153">
    <property type="entry name" value="Mito_carr"/>
    <property type="match status" value="2"/>
</dbReference>
<dbReference type="STRING" id="61395.A0A1Y1WBI8"/>
<evidence type="ECO:0000256" key="10">
    <source>
        <dbReference type="SAM" id="MobiDB-lite"/>
    </source>
</evidence>
<comment type="subcellular location">
    <subcellularLocation>
        <location evidence="1">Membrane</location>
        <topology evidence="1">Multi-pass membrane protein</topology>
    </subcellularLocation>
</comment>
<keyword evidence="5" id="KW-0677">Repeat</keyword>
<feature type="region of interest" description="Disordered" evidence="10">
    <location>
        <begin position="108"/>
        <end position="129"/>
    </location>
</feature>
<evidence type="ECO:0000256" key="6">
    <source>
        <dbReference type="ARBA" id="ARBA00022989"/>
    </source>
</evidence>
<evidence type="ECO:0000313" key="12">
    <source>
        <dbReference type="Proteomes" id="UP000193922"/>
    </source>
</evidence>
<keyword evidence="12" id="KW-1185">Reference proteome</keyword>
<keyword evidence="3 9" id="KW-0813">Transport</keyword>
<organism evidence="11 12">
    <name type="scientific">Linderina pennispora</name>
    <dbReference type="NCBI Taxonomy" id="61395"/>
    <lineage>
        <taxon>Eukaryota</taxon>
        <taxon>Fungi</taxon>
        <taxon>Fungi incertae sedis</taxon>
        <taxon>Zoopagomycota</taxon>
        <taxon>Kickxellomycotina</taxon>
        <taxon>Kickxellomycetes</taxon>
        <taxon>Kickxellales</taxon>
        <taxon>Kickxellaceae</taxon>
        <taxon>Linderina</taxon>
    </lineage>
</organism>
<sequence length="432" mass="47130">MTDFSDKSQGANPFRPYAESTGSRTNAMFEELRNPLEGLRAATNGQFESPLALPPNTSVVIEDLDSAASELVKFACYRYAATLAASPFSMAQTLLQVQCLPEAARQDAVKQDKASEEEDEGEAPDPDDPAYYEYLRARAAGSSAQYRAAPRVRADHKGYVDGTRPGYQLAALAGGKWAALRAVVRQPTEGVLSLFKGSFTQWAYDMLHLLLQPTLEGAMNELLGLYDSAALGAYIDAGAPSALTLVASHVIVGWLLAPLEVVRTRLAVQSASPVHRKYRGTLHALRTVAREEGGLVGLYVRAAHVTATLIKHALDPVFRSMGAFVLGRAGIDAYDHPTSFALGGLAWKTLAAVVMLPIDTVRTRLMAQPKYERRQDGFREFRTCVARSPVPYTGMANCAWRIVSEEGESLPSLQRRRAAMARARAGWRRRQG</sequence>
<keyword evidence="4 8" id="KW-0812">Transmembrane</keyword>
<dbReference type="AlphaFoldDB" id="A0A1Y1WBI8"/>
<gene>
    <name evidence="11" type="ORF">DL89DRAFT_292481</name>
</gene>
<accession>A0A1Y1WBI8</accession>
<dbReference type="GeneID" id="63806961"/>
<reference evidence="11 12" key="1">
    <citation type="submission" date="2016-07" db="EMBL/GenBank/DDBJ databases">
        <title>Pervasive Adenine N6-methylation of Active Genes in Fungi.</title>
        <authorList>
            <consortium name="DOE Joint Genome Institute"/>
            <person name="Mondo S.J."/>
            <person name="Dannebaum R.O."/>
            <person name="Kuo R.C."/>
            <person name="Labutti K."/>
            <person name="Haridas S."/>
            <person name="Kuo A."/>
            <person name="Salamov A."/>
            <person name="Ahrendt S.R."/>
            <person name="Lipzen A."/>
            <person name="Sullivan W."/>
            <person name="Andreopoulos W.B."/>
            <person name="Clum A."/>
            <person name="Lindquist E."/>
            <person name="Daum C."/>
            <person name="Ramamoorthy G.K."/>
            <person name="Gryganskyi A."/>
            <person name="Culley D."/>
            <person name="Magnuson J.K."/>
            <person name="James T.Y."/>
            <person name="O'Malley M.A."/>
            <person name="Stajich J.E."/>
            <person name="Spatafora J.W."/>
            <person name="Visel A."/>
            <person name="Grigoriev I.V."/>
        </authorList>
    </citation>
    <scope>NUCLEOTIDE SEQUENCE [LARGE SCALE GENOMIC DNA]</scope>
    <source>
        <strain evidence="11 12">ATCC 12442</strain>
    </source>
</reference>
<dbReference type="RefSeq" id="XP_040744489.1">
    <property type="nucleotide sequence ID" value="XM_040890313.1"/>
</dbReference>
<dbReference type="Proteomes" id="UP000193922">
    <property type="component" value="Unassembled WGS sequence"/>
</dbReference>
<comment type="caution">
    <text evidence="11">The sequence shown here is derived from an EMBL/GenBank/DDBJ whole genome shotgun (WGS) entry which is preliminary data.</text>
</comment>
<feature type="repeat" description="Solcar" evidence="8">
    <location>
        <begin position="240"/>
        <end position="325"/>
    </location>
</feature>
<protein>
    <submittedName>
        <fullName evidence="11">Mitochondrial carrier</fullName>
    </submittedName>
</protein>
<dbReference type="EMBL" id="MCFD01000005">
    <property type="protein sequence ID" value="ORX70910.1"/>
    <property type="molecule type" value="Genomic_DNA"/>
</dbReference>
<dbReference type="PROSITE" id="PS50920">
    <property type="entry name" value="SOLCAR"/>
    <property type="match status" value="1"/>
</dbReference>
<evidence type="ECO:0000256" key="9">
    <source>
        <dbReference type="RuleBase" id="RU000488"/>
    </source>
</evidence>
<proteinExistence type="inferred from homology"/>
<dbReference type="OrthoDB" id="77989at2759"/>
<evidence type="ECO:0000313" key="11">
    <source>
        <dbReference type="EMBL" id="ORX70910.1"/>
    </source>
</evidence>
<keyword evidence="7 8" id="KW-0472">Membrane</keyword>
<feature type="compositionally biased region" description="Acidic residues" evidence="10">
    <location>
        <begin position="115"/>
        <end position="129"/>
    </location>
</feature>
<dbReference type="PANTHER" id="PTHR45618">
    <property type="entry name" value="MITOCHONDRIAL DICARBOXYLATE CARRIER-RELATED"/>
    <property type="match status" value="1"/>
</dbReference>
<dbReference type="GO" id="GO:0016020">
    <property type="term" value="C:membrane"/>
    <property type="evidence" value="ECO:0007669"/>
    <property type="project" value="UniProtKB-SubCell"/>
</dbReference>
<evidence type="ECO:0000256" key="1">
    <source>
        <dbReference type="ARBA" id="ARBA00004141"/>
    </source>
</evidence>
<name>A0A1Y1WBI8_9FUNG</name>
<evidence type="ECO:0000256" key="2">
    <source>
        <dbReference type="ARBA" id="ARBA00006375"/>
    </source>
</evidence>
<keyword evidence="6" id="KW-1133">Transmembrane helix</keyword>
<dbReference type="Gene3D" id="1.50.40.10">
    <property type="entry name" value="Mitochondrial carrier domain"/>
    <property type="match status" value="1"/>
</dbReference>
<dbReference type="InterPro" id="IPR050391">
    <property type="entry name" value="Mito_Metabolite_Transporter"/>
</dbReference>
<comment type="similarity">
    <text evidence="2 9">Belongs to the mitochondrial carrier (TC 2.A.29) family.</text>
</comment>
<evidence type="ECO:0000256" key="4">
    <source>
        <dbReference type="ARBA" id="ARBA00022692"/>
    </source>
</evidence>
<dbReference type="InterPro" id="IPR023395">
    <property type="entry name" value="MCP_dom_sf"/>
</dbReference>
<evidence type="ECO:0000256" key="7">
    <source>
        <dbReference type="ARBA" id="ARBA00023136"/>
    </source>
</evidence>
<evidence type="ECO:0000256" key="3">
    <source>
        <dbReference type="ARBA" id="ARBA00022448"/>
    </source>
</evidence>
<feature type="region of interest" description="Disordered" evidence="10">
    <location>
        <begin position="1"/>
        <end position="23"/>
    </location>
</feature>